<name>A0AAJ1QT31_9BACI</name>
<comment type="caution">
    <text evidence="2">The sequence shown here is derived from an EMBL/GenBank/DDBJ whole genome shotgun (WGS) entry which is preliminary data.</text>
</comment>
<keyword evidence="1" id="KW-0472">Membrane</keyword>
<protein>
    <submittedName>
        <fullName evidence="2">Uncharacterized protein</fullName>
    </submittedName>
</protein>
<proteinExistence type="predicted"/>
<gene>
    <name evidence="2" type="ORF">QUF85_28680</name>
</gene>
<feature type="transmembrane region" description="Helical" evidence="1">
    <location>
        <begin position="30"/>
        <end position="52"/>
    </location>
</feature>
<keyword evidence="1" id="KW-1133">Transmembrane helix</keyword>
<dbReference type="EMBL" id="JAUCFI010000003">
    <property type="protein sequence ID" value="MDM5287242.1"/>
    <property type="molecule type" value="Genomic_DNA"/>
</dbReference>
<keyword evidence="1" id="KW-0812">Transmembrane</keyword>
<dbReference type="Proteomes" id="UP001238973">
    <property type="component" value="Unassembled WGS sequence"/>
</dbReference>
<evidence type="ECO:0000313" key="2">
    <source>
        <dbReference type="EMBL" id="MDM5287242.1"/>
    </source>
</evidence>
<sequence length="56" mass="6347">MKKYFLLKLLGLMVLLVPILFKSLNIIESINTTIIVITILLGIAILVMGDYLQKKE</sequence>
<dbReference type="RefSeq" id="WP_289351420.1">
    <property type="nucleotide sequence ID" value="NZ_JAUCFI010000003.1"/>
</dbReference>
<organism evidence="2 3">
    <name type="scientific">Peribacillus frigoritolerans</name>
    <dbReference type="NCBI Taxonomy" id="450367"/>
    <lineage>
        <taxon>Bacteria</taxon>
        <taxon>Bacillati</taxon>
        <taxon>Bacillota</taxon>
        <taxon>Bacilli</taxon>
        <taxon>Bacillales</taxon>
        <taxon>Bacillaceae</taxon>
        <taxon>Peribacillus</taxon>
    </lineage>
</organism>
<evidence type="ECO:0000256" key="1">
    <source>
        <dbReference type="SAM" id="Phobius"/>
    </source>
</evidence>
<accession>A0AAJ1QT31</accession>
<dbReference type="AlphaFoldDB" id="A0AAJ1QT31"/>
<evidence type="ECO:0000313" key="3">
    <source>
        <dbReference type="Proteomes" id="UP001238973"/>
    </source>
</evidence>
<feature type="transmembrane region" description="Helical" evidence="1">
    <location>
        <begin position="5"/>
        <end position="24"/>
    </location>
</feature>
<reference evidence="2" key="1">
    <citation type="submission" date="2023-06" db="EMBL/GenBank/DDBJ databases">
        <title>Comparative genomics of Bacillaceae isolates and their secondary metabolite potential.</title>
        <authorList>
            <person name="Song L."/>
            <person name="Nielsen L.J."/>
            <person name="Mohite O."/>
            <person name="Xu X."/>
            <person name="Weber T."/>
            <person name="Kovacs A.T."/>
        </authorList>
    </citation>
    <scope>NUCLEOTIDE SEQUENCE</scope>
    <source>
        <strain evidence="2">G1S1</strain>
    </source>
</reference>